<reference evidence="8" key="1">
    <citation type="submission" date="2021-01" db="EMBL/GenBank/DDBJ databases">
        <authorList>
            <person name="Corre E."/>
            <person name="Pelletier E."/>
            <person name="Niang G."/>
            <person name="Scheremetjew M."/>
            <person name="Finn R."/>
            <person name="Kale V."/>
            <person name="Holt S."/>
            <person name="Cochrane G."/>
            <person name="Meng A."/>
            <person name="Brown T."/>
            <person name="Cohen L."/>
        </authorList>
    </citation>
    <scope>NUCLEOTIDE SEQUENCE</scope>
    <source>
        <strain evidence="8">CCMP645</strain>
    </source>
</reference>
<accession>A0A7S4F7W7</accession>
<feature type="transmembrane region" description="Helical" evidence="6">
    <location>
        <begin position="208"/>
        <end position="228"/>
    </location>
</feature>
<dbReference type="GO" id="GO:0009927">
    <property type="term" value="F:histidine phosphotransfer kinase activity"/>
    <property type="evidence" value="ECO:0007669"/>
    <property type="project" value="TreeGrafter"/>
</dbReference>
<evidence type="ECO:0000256" key="2">
    <source>
        <dbReference type="ARBA" id="ARBA00012438"/>
    </source>
</evidence>
<dbReference type="EC" id="2.7.13.3" evidence="2"/>
<dbReference type="PANTHER" id="PTHR43047:SF72">
    <property type="entry name" value="OSMOSENSING HISTIDINE PROTEIN KINASE SLN1"/>
    <property type="match status" value="1"/>
</dbReference>
<dbReference type="PRINTS" id="PR00344">
    <property type="entry name" value="BCTRLSENSOR"/>
</dbReference>
<dbReference type="InterPro" id="IPR036890">
    <property type="entry name" value="HATPase_C_sf"/>
</dbReference>
<dbReference type="InterPro" id="IPR003594">
    <property type="entry name" value="HATPase_dom"/>
</dbReference>
<gene>
    <name evidence="8" type="ORF">PCAR00345_LOCUS30977</name>
</gene>
<dbReference type="Pfam" id="PF02518">
    <property type="entry name" value="HATPase_c"/>
    <property type="match status" value="1"/>
</dbReference>
<sequence length="704" mass="76504">MHDWLLQMELRVPTHDFAAGSGQDAEVERQPTRVNQLHTFENAAAMPFEVWQFRMYYVPHMVYLSVFFVIGLLATWVTQEVHANLLGTTVASGILVVLRYAAHFTANQALAHLIVEYSIFALLVIRLVFGYHEIPEGSIESLEMCLHAYGWDILRPLALAVLASTIPIRPVFTVIMLFMYAVRLSVTTENVIVANNLRSTDDNLTSGWSVYLGSMLPVSLLIITLSAYTMSFRQARSVYDHMTQLQKALRQQGIANEHAIRCEQRAHEAEKHVYEERLQQRNKYLGAMCHDFGTPVAVLQMLLLMMQKRVMRDRTRKCQEAAAAAQEAEKGAAMGDGDVEREGEPKSSASANSAARSLECFEDSARMLDLIRRASAGLELLELTRQKAIAYSKLQAGGRLVPDRKPFEVAELLNKSASIARDTGKSDTVTVRTHVSEDLPLVVNSDANWLFMILVNFGSNSMKHTRRGTVTISATRVGRLHLRFDVSDTGCGVPAEFVPLLFQPFSSASTTASSVESTGLGLYHSKQLAGILGGKVGYRPNASGGSTFYVEVPIALVATAEAKSVLVKNRLECARLGVAEAAPEHGTRRGEHRKGASRTRRESVVTDAVVLVPAAATPATATATTVHECSVAADAAASAGHEDFGCADGAFETASCAVSSLNAPRATAQARSSDALSPSSPSAPPQPNLQPQPQSSLLPESVPS</sequence>
<proteinExistence type="predicted"/>
<feature type="transmembrane region" description="Helical" evidence="6">
    <location>
        <begin position="83"/>
        <end position="102"/>
    </location>
</feature>
<evidence type="ECO:0000256" key="1">
    <source>
        <dbReference type="ARBA" id="ARBA00000085"/>
    </source>
</evidence>
<evidence type="ECO:0000256" key="6">
    <source>
        <dbReference type="SAM" id="Phobius"/>
    </source>
</evidence>
<dbReference type="PROSITE" id="PS50109">
    <property type="entry name" value="HIS_KIN"/>
    <property type="match status" value="1"/>
</dbReference>
<dbReference type="InterPro" id="IPR005467">
    <property type="entry name" value="His_kinase_dom"/>
</dbReference>
<evidence type="ECO:0000259" key="7">
    <source>
        <dbReference type="PROSITE" id="PS50109"/>
    </source>
</evidence>
<feature type="compositionally biased region" description="Low complexity" evidence="5">
    <location>
        <begin position="691"/>
        <end position="704"/>
    </location>
</feature>
<dbReference type="PANTHER" id="PTHR43047">
    <property type="entry name" value="TWO-COMPONENT HISTIDINE PROTEIN KINASE"/>
    <property type="match status" value="1"/>
</dbReference>
<comment type="catalytic activity">
    <reaction evidence="1">
        <text>ATP + protein L-histidine = ADP + protein N-phospho-L-histidine.</text>
        <dbReference type="EC" id="2.7.13.3"/>
    </reaction>
</comment>
<name>A0A7S4F7W7_CHRCT</name>
<feature type="transmembrane region" description="Helical" evidence="6">
    <location>
        <begin position="157"/>
        <end position="182"/>
    </location>
</feature>
<dbReference type="GO" id="GO:0005886">
    <property type="term" value="C:plasma membrane"/>
    <property type="evidence" value="ECO:0007669"/>
    <property type="project" value="TreeGrafter"/>
</dbReference>
<feature type="transmembrane region" description="Helical" evidence="6">
    <location>
        <begin position="109"/>
        <end position="129"/>
    </location>
</feature>
<evidence type="ECO:0000256" key="5">
    <source>
        <dbReference type="SAM" id="MobiDB-lite"/>
    </source>
</evidence>
<dbReference type="SUPFAM" id="SSF55874">
    <property type="entry name" value="ATPase domain of HSP90 chaperone/DNA topoisomerase II/histidine kinase"/>
    <property type="match status" value="1"/>
</dbReference>
<keyword evidence="6" id="KW-0812">Transmembrane</keyword>
<feature type="domain" description="Histidine kinase" evidence="7">
    <location>
        <begin position="287"/>
        <end position="556"/>
    </location>
</feature>
<dbReference type="GO" id="GO:0000155">
    <property type="term" value="F:phosphorelay sensor kinase activity"/>
    <property type="evidence" value="ECO:0007669"/>
    <property type="project" value="TreeGrafter"/>
</dbReference>
<dbReference type="SMART" id="SM00387">
    <property type="entry name" value="HATPase_c"/>
    <property type="match status" value="1"/>
</dbReference>
<feature type="region of interest" description="Disordered" evidence="5">
    <location>
        <begin position="321"/>
        <end position="354"/>
    </location>
</feature>
<keyword evidence="4" id="KW-0418">Kinase</keyword>
<dbReference type="AlphaFoldDB" id="A0A7S4F7W7"/>
<feature type="compositionally biased region" description="Pro residues" evidence="5">
    <location>
        <begin position="681"/>
        <end position="690"/>
    </location>
</feature>
<evidence type="ECO:0000256" key="4">
    <source>
        <dbReference type="ARBA" id="ARBA00022777"/>
    </source>
</evidence>
<dbReference type="EMBL" id="HBIZ01048414">
    <property type="protein sequence ID" value="CAE0778338.1"/>
    <property type="molecule type" value="Transcribed_RNA"/>
</dbReference>
<dbReference type="InterPro" id="IPR004358">
    <property type="entry name" value="Sig_transdc_His_kin-like_C"/>
</dbReference>
<protein>
    <recommendedName>
        <fullName evidence="2">histidine kinase</fullName>
        <ecNumber evidence="2">2.7.13.3</ecNumber>
    </recommendedName>
</protein>
<evidence type="ECO:0000313" key="8">
    <source>
        <dbReference type="EMBL" id="CAE0778338.1"/>
    </source>
</evidence>
<keyword evidence="6" id="KW-1133">Transmembrane helix</keyword>
<keyword evidence="6" id="KW-0472">Membrane</keyword>
<organism evidence="8">
    <name type="scientific">Chrysotila carterae</name>
    <name type="common">Marine alga</name>
    <name type="synonym">Syracosphaera carterae</name>
    <dbReference type="NCBI Taxonomy" id="13221"/>
    <lineage>
        <taxon>Eukaryota</taxon>
        <taxon>Haptista</taxon>
        <taxon>Haptophyta</taxon>
        <taxon>Prymnesiophyceae</taxon>
        <taxon>Isochrysidales</taxon>
        <taxon>Isochrysidaceae</taxon>
        <taxon>Chrysotila</taxon>
    </lineage>
</organism>
<dbReference type="Gene3D" id="3.30.565.10">
    <property type="entry name" value="Histidine kinase-like ATPase, C-terminal domain"/>
    <property type="match status" value="1"/>
</dbReference>
<feature type="region of interest" description="Disordered" evidence="5">
    <location>
        <begin position="662"/>
        <end position="704"/>
    </location>
</feature>
<feature type="transmembrane region" description="Helical" evidence="6">
    <location>
        <begin position="56"/>
        <end position="77"/>
    </location>
</feature>
<keyword evidence="3" id="KW-0808">Transferase</keyword>
<evidence type="ECO:0000256" key="3">
    <source>
        <dbReference type="ARBA" id="ARBA00022679"/>
    </source>
</evidence>
<feature type="region of interest" description="Disordered" evidence="5">
    <location>
        <begin position="582"/>
        <end position="603"/>
    </location>
</feature>